<evidence type="ECO:0000313" key="3">
    <source>
        <dbReference type="Proteomes" id="UP000622890"/>
    </source>
</evidence>
<dbReference type="SUPFAM" id="SSF47336">
    <property type="entry name" value="ACP-like"/>
    <property type="match status" value="1"/>
</dbReference>
<dbReference type="InterPro" id="IPR009081">
    <property type="entry name" value="PP-bd_ACP"/>
</dbReference>
<keyword evidence="3" id="KW-1185">Reference proteome</keyword>
<evidence type="ECO:0000259" key="1">
    <source>
        <dbReference type="PROSITE" id="PS50075"/>
    </source>
</evidence>
<dbReference type="EMBL" id="JAEPBG010000033">
    <property type="protein sequence ID" value="MBK4738998.1"/>
    <property type="molecule type" value="Genomic_DNA"/>
</dbReference>
<comment type="caution">
    <text evidence="2">The sequence shown here is derived from an EMBL/GenBank/DDBJ whole genome shotgun (WGS) entry which is preliminary data.</text>
</comment>
<dbReference type="RefSeq" id="WP_200598367.1">
    <property type="nucleotide sequence ID" value="NZ_JAEPBG010000033.1"/>
</dbReference>
<proteinExistence type="predicted"/>
<dbReference type="PROSITE" id="PS50075">
    <property type="entry name" value="CARRIER"/>
    <property type="match status" value="1"/>
</dbReference>
<feature type="domain" description="Carrier" evidence="1">
    <location>
        <begin position="3"/>
        <end position="82"/>
    </location>
</feature>
<dbReference type="Proteomes" id="UP000622890">
    <property type="component" value="Unassembled WGS sequence"/>
</dbReference>
<reference evidence="2" key="1">
    <citation type="submission" date="2021-01" db="EMBL/GenBank/DDBJ databases">
        <title>Genome sequence of strain Noviherbaspirillum sp. DKR-6.</title>
        <authorList>
            <person name="Chaudhary D.K."/>
        </authorList>
    </citation>
    <scope>NUCLEOTIDE SEQUENCE</scope>
    <source>
        <strain evidence="2">DKR-6</strain>
    </source>
</reference>
<evidence type="ECO:0000313" key="2">
    <source>
        <dbReference type="EMBL" id="MBK4738998.1"/>
    </source>
</evidence>
<dbReference type="Pfam" id="PF00550">
    <property type="entry name" value="PP-binding"/>
    <property type="match status" value="1"/>
</dbReference>
<sequence length="82" mass="9306">MNTTDKQELRAFIEKALASHADHAGLRDDESLFISGRLDSFTMMNLVMHLEQQFGIDFSDGDFEVELVDTLDAMEALIDARR</sequence>
<name>A0A934T482_9BURK</name>
<organism evidence="2 3">
    <name type="scientific">Noviherbaspirillum pedocola</name>
    <dbReference type="NCBI Taxonomy" id="2801341"/>
    <lineage>
        <taxon>Bacteria</taxon>
        <taxon>Pseudomonadati</taxon>
        <taxon>Pseudomonadota</taxon>
        <taxon>Betaproteobacteria</taxon>
        <taxon>Burkholderiales</taxon>
        <taxon>Oxalobacteraceae</taxon>
        <taxon>Noviherbaspirillum</taxon>
    </lineage>
</organism>
<dbReference type="Gene3D" id="1.10.1200.10">
    <property type="entry name" value="ACP-like"/>
    <property type="match status" value="1"/>
</dbReference>
<accession>A0A934T482</accession>
<dbReference type="InterPro" id="IPR036736">
    <property type="entry name" value="ACP-like_sf"/>
</dbReference>
<protein>
    <submittedName>
        <fullName evidence="2">Acyl carrier protein</fullName>
    </submittedName>
</protein>
<dbReference type="AlphaFoldDB" id="A0A934T482"/>
<gene>
    <name evidence="2" type="ORF">JJB74_30670</name>
</gene>